<keyword evidence="2" id="KW-0805">Transcription regulation</keyword>
<keyword evidence="4" id="KW-0804">Transcription</keyword>
<dbReference type="KEGG" id="dac:Daci_0188"/>
<dbReference type="AlphaFoldDB" id="A9BPG7"/>
<dbReference type="PANTHER" id="PTHR30537:SF5">
    <property type="entry name" value="HTH-TYPE TRANSCRIPTIONAL ACTIVATOR TTDR-RELATED"/>
    <property type="match status" value="1"/>
</dbReference>
<dbReference type="Gene3D" id="3.40.190.290">
    <property type="match status" value="1"/>
</dbReference>
<dbReference type="Proteomes" id="UP000000784">
    <property type="component" value="Chromosome"/>
</dbReference>
<evidence type="ECO:0000313" key="7">
    <source>
        <dbReference type="EMBL" id="ABX32834.1"/>
    </source>
</evidence>
<dbReference type="Pfam" id="PF00126">
    <property type="entry name" value="HTH_1"/>
    <property type="match status" value="1"/>
</dbReference>
<dbReference type="InterPro" id="IPR036388">
    <property type="entry name" value="WH-like_DNA-bd_sf"/>
</dbReference>
<evidence type="ECO:0000256" key="5">
    <source>
        <dbReference type="SAM" id="MobiDB-lite"/>
    </source>
</evidence>
<dbReference type="CDD" id="cd08422">
    <property type="entry name" value="PBP2_CrgA_like"/>
    <property type="match status" value="1"/>
</dbReference>
<reference evidence="8" key="2">
    <citation type="submission" date="2007-11" db="EMBL/GenBank/DDBJ databases">
        <title>Complete sequence of Delftia acidovorans DSM 14801 / SPH-1.</title>
        <authorList>
            <person name="Copeland A."/>
            <person name="Lucas S."/>
            <person name="Lapidus A."/>
            <person name="Barry K."/>
            <person name="Glavina del Rio T."/>
            <person name="Dalin E."/>
            <person name="Tice H."/>
            <person name="Pitluck S."/>
            <person name="Lowry S."/>
            <person name="Clum A."/>
            <person name="Schmutz J."/>
            <person name="Larimer F."/>
            <person name="Land M."/>
            <person name="Hauser L."/>
            <person name="Kyrpides N."/>
            <person name="Kim E."/>
            <person name="Schleheck D."/>
            <person name="Richardson P."/>
        </authorList>
    </citation>
    <scope>NUCLEOTIDE SEQUENCE [LARGE SCALE GENOMIC DNA]</scope>
    <source>
        <strain evidence="8">DSM 14801 / SPH-1</strain>
    </source>
</reference>
<organism evidence="7 8">
    <name type="scientific">Delftia acidovorans (strain DSM 14801 / SPH-1)</name>
    <dbReference type="NCBI Taxonomy" id="398578"/>
    <lineage>
        <taxon>Bacteria</taxon>
        <taxon>Pseudomonadati</taxon>
        <taxon>Pseudomonadota</taxon>
        <taxon>Betaproteobacteria</taxon>
        <taxon>Burkholderiales</taxon>
        <taxon>Comamonadaceae</taxon>
        <taxon>Delftia</taxon>
    </lineage>
</organism>
<dbReference type="SUPFAM" id="SSF53850">
    <property type="entry name" value="Periplasmic binding protein-like II"/>
    <property type="match status" value="1"/>
</dbReference>
<evidence type="ECO:0000259" key="6">
    <source>
        <dbReference type="PROSITE" id="PS50931"/>
    </source>
</evidence>
<keyword evidence="3" id="KW-0238">DNA-binding</keyword>
<dbReference type="STRING" id="398578.Daci_0188"/>
<dbReference type="GO" id="GO:0043565">
    <property type="term" value="F:sequence-specific DNA binding"/>
    <property type="evidence" value="ECO:0007669"/>
    <property type="project" value="TreeGrafter"/>
</dbReference>
<keyword evidence="8" id="KW-1185">Reference proteome</keyword>
<feature type="domain" description="HTH lysR-type" evidence="6">
    <location>
        <begin position="35"/>
        <end position="92"/>
    </location>
</feature>
<feature type="region of interest" description="Disordered" evidence="5">
    <location>
        <begin position="1"/>
        <end position="32"/>
    </location>
</feature>
<dbReference type="InterPro" id="IPR000847">
    <property type="entry name" value="LysR_HTH_N"/>
</dbReference>
<evidence type="ECO:0000313" key="8">
    <source>
        <dbReference type="Proteomes" id="UP000000784"/>
    </source>
</evidence>
<name>A9BPG7_DELAS</name>
<dbReference type="GO" id="GO:0003700">
    <property type="term" value="F:DNA-binding transcription factor activity"/>
    <property type="evidence" value="ECO:0007669"/>
    <property type="project" value="InterPro"/>
</dbReference>
<dbReference type="Pfam" id="PF03466">
    <property type="entry name" value="LysR_substrate"/>
    <property type="match status" value="1"/>
</dbReference>
<evidence type="ECO:0000256" key="1">
    <source>
        <dbReference type="ARBA" id="ARBA00009437"/>
    </source>
</evidence>
<dbReference type="SUPFAM" id="SSF46785">
    <property type="entry name" value="Winged helix' DNA-binding domain"/>
    <property type="match status" value="1"/>
</dbReference>
<feature type="compositionally biased region" description="Basic residues" evidence="5">
    <location>
        <begin position="1"/>
        <end position="11"/>
    </location>
</feature>
<evidence type="ECO:0000256" key="4">
    <source>
        <dbReference type="ARBA" id="ARBA00023163"/>
    </source>
</evidence>
<dbReference type="InterPro" id="IPR036390">
    <property type="entry name" value="WH_DNA-bd_sf"/>
</dbReference>
<comment type="similarity">
    <text evidence="1">Belongs to the LysR transcriptional regulatory family.</text>
</comment>
<dbReference type="InterPro" id="IPR058163">
    <property type="entry name" value="LysR-type_TF_proteobact-type"/>
</dbReference>
<dbReference type="PROSITE" id="PS50931">
    <property type="entry name" value="HTH_LYSR"/>
    <property type="match status" value="1"/>
</dbReference>
<sequence length="354" mass="38438">MLGRQGRRHNPRQQARPGDSRSTMAGPGPAKNAEMDLNLCRVFIDIAEAKSLTRAAERGGMTRSNVSRRLRALETEMGAQLLRRTTRNVELTQAGQLLYRRCLAMMEELQRARDAIHQLRSTVSGEVGVRVPTGFGHFYLKPLILGFCREHPDIRLRLLINDQMADLVASKVDLAVQITSAPLDDLVATRLCDVRWNFVATPACLQALEQSLGRPLRAPADLLQARLILPLAMGGRLAWLTGSGDDGVSAALDVLPSLQSGDYRLLYDAVLDGLGLALLPDYVTSAALAGGTLVAVLDQVVFSGLGNAMYLVRMPDRQPTMAARAFQQFLREAIVTAAPSWQAGAEEAGADLSS</sequence>
<proteinExistence type="inferred from homology"/>
<dbReference type="FunFam" id="1.10.10.10:FF:000001">
    <property type="entry name" value="LysR family transcriptional regulator"/>
    <property type="match status" value="1"/>
</dbReference>
<gene>
    <name evidence="7" type="ordered locus">Daci_0188</name>
</gene>
<evidence type="ECO:0000256" key="3">
    <source>
        <dbReference type="ARBA" id="ARBA00023125"/>
    </source>
</evidence>
<dbReference type="eggNOG" id="COG0583">
    <property type="taxonomic scope" value="Bacteria"/>
</dbReference>
<dbReference type="InterPro" id="IPR005119">
    <property type="entry name" value="LysR_subst-bd"/>
</dbReference>
<dbReference type="HOGENOM" id="CLU_039613_16_2_4"/>
<dbReference type="EMBL" id="CP000884">
    <property type="protein sequence ID" value="ABX32834.1"/>
    <property type="molecule type" value="Genomic_DNA"/>
</dbReference>
<accession>A9BPG7</accession>
<protein>
    <submittedName>
        <fullName evidence="7">Transcriptional regulator, LysR family</fullName>
    </submittedName>
</protein>
<dbReference type="GO" id="GO:0006351">
    <property type="term" value="P:DNA-templated transcription"/>
    <property type="evidence" value="ECO:0007669"/>
    <property type="project" value="TreeGrafter"/>
</dbReference>
<dbReference type="PANTHER" id="PTHR30537">
    <property type="entry name" value="HTH-TYPE TRANSCRIPTIONAL REGULATOR"/>
    <property type="match status" value="1"/>
</dbReference>
<evidence type="ECO:0000256" key="2">
    <source>
        <dbReference type="ARBA" id="ARBA00023015"/>
    </source>
</evidence>
<reference evidence="7 8" key="1">
    <citation type="journal article" date="2004" name="Appl. Environ. Microbiol.">
        <title>Mineralization of individual congeners of linear alkylbenzenesulfonate by defined pairs of heterotrophic bacteria.</title>
        <authorList>
            <person name="Schleheck D."/>
            <person name="Knepper T.P."/>
            <person name="Fischer K."/>
            <person name="Cook A.M."/>
        </authorList>
    </citation>
    <scope>NUCLEOTIDE SEQUENCE [LARGE SCALE GENOMIC DNA]</scope>
    <source>
        <strain evidence="8">DSM 14801 / SPH-1</strain>
    </source>
</reference>
<dbReference type="Gene3D" id="1.10.10.10">
    <property type="entry name" value="Winged helix-like DNA-binding domain superfamily/Winged helix DNA-binding domain"/>
    <property type="match status" value="1"/>
</dbReference>